<organism evidence="1 2">
    <name type="scientific">Boeremia exigua</name>
    <dbReference type="NCBI Taxonomy" id="749465"/>
    <lineage>
        <taxon>Eukaryota</taxon>
        <taxon>Fungi</taxon>
        <taxon>Dikarya</taxon>
        <taxon>Ascomycota</taxon>
        <taxon>Pezizomycotina</taxon>
        <taxon>Dothideomycetes</taxon>
        <taxon>Pleosporomycetidae</taxon>
        <taxon>Pleosporales</taxon>
        <taxon>Pleosporineae</taxon>
        <taxon>Didymellaceae</taxon>
        <taxon>Boeremia</taxon>
    </lineage>
</organism>
<protein>
    <submittedName>
        <fullName evidence="1">Uncharacterized protein</fullName>
    </submittedName>
</protein>
<evidence type="ECO:0000313" key="2">
    <source>
        <dbReference type="Proteomes" id="UP001153331"/>
    </source>
</evidence>
<sequence length="80" mass="8665">MANLQLQRPAEKRAFGGTSQSRMYPSASTVTAVSLPCVICAAINRPNGNMGHPERRVVYDTSSLAEIQGDYQQKALGPEQ</sequence>
<dbReference type="Proteomes" id="UP001153331">
    <property type="component" value="Unassembled WGS sequence"/>
</dbReference>
<proteinExistence type="predicted"/>
<dbReference type="EMBL" id="JAPHNI010000654">
    <property type="protein sequence ID" value="KAJ8109115.1"/>
    <property type="molecule type" value="Genomic_DNA"/>
</dbReference>
<comment type="caution">
    <text evidence="1">The sequence shown here is derived from an EMBL/GenBank/DDBJ whole genome shotgun (WGS) entry which is preliminary data.</text>
</comment>
<keyword evidence="2" id="KW-1185">Reference proteome</keyword>
<gene>
    <name evidence="1" type="ORF">OPT61_g7692</name>
</gene>
<reference evidence="1" key="1">
    <citation type="submission" date="2022-11" db="EMBL/GenBank/DDBJ databases">
        <title>Genome Sequence of Boeremia exigua.</title>
        <authorList>
            <person name="Buettner E."/>
        </authorList>
    </citation>
    <scope>NUCLEOTIDE SEQUENCE</scope>
    <source>
        <strain evidence="1">CU02</strain>
    </source>
</reference>
<evidence type="ECO:0000313" key="1">
    <source>
        <dbReference type="EMBL" id="KAJ8109115.1"/>
    </source>
</evidence>
<accession>A0ACC2I1V6</accession>
<name>A0ACC2I1V6_9PLEO</name>